<evidence type="ECO:0000256" key="1">
    <source>
        <dbReference type="SAM" id="MobiDB-lite"/>
    </source>
</evidence>
<keyword evidence="4" id="KW-1185">Reference proteome</keyword>
<protein>
    <recommendedName>
        <fullName evidence="2">BTB domain-containing protein</fullName>
    </recommendedName>
</protein>
<name>A0A0C3CDH7_HEBCY</name>
<dbReference type="STRING" id="686832.A0A0C3CDH7"/>
<dbReference type="InterPro" id="IPR000210">
    <property type="entry name" value="BTB/POZ_dom"/>
</dbReference>
<dbReference type="OrthoDB" id="2662290at2759"/>
<evidence type="ECO:0000313" key="3">
    <source>
        <dbReference type="EMBL" id="KIM46830.1"/>
    </source>
</evidence>
<dbReference type="InterPro" id="IPR011333">
    <property type="entry name" value="SKP1/BTB/POZ_sf"/>
</dbReference>
<proteinExistence type="predicted"/>
<feature type="compositionally biased region" description="Low complexity" evidence="1">
    <location>
        <begin position="311"/>
        <end position="327"/>
    </location>
</feature>
<dbReference type="CDD" id="cd18186">
    <property type="entry name" value="BTB_POZ_ZBTB_KLHL-like"/>
    <property type="match status" value="1"/>
</dbReference>
<dbReference type="HOGENOM" id="CLU_020998_0_0_1"/>
<gene>
    <name evidence="3" type="ORF">M413DRAFT_263918</name>
</gene>
<reference evidence="4" key="2">
    <citation type="submission" date="2015-01" db="EMBL/GenBank/DDBJ databases">
        <title>Evolutionary Origins and Diversification of the Mycorrhizal Mutualists.</title>
        <authorList>
            <consortium name="DOE Joint Genome Institute"/>
            <consortium name="Mycorrhizal Genomics Consortium"/>
            <person name="Kohler A."/>
            <person name="Kuo A."/>
            <person name="Nagy L.G."/>
            <person name="Floudas D."/>
            <person name="Copeland A."/>
            <person name="Barry K.W."/>
            <person name="Cichocki N."/>
            <person name="Veneault-Fourrey C."/>
            <person name="LaButti K."/>
            <person name="Lindquist E.A."/>
            <person name="Lipzen A."/>
            <person name="Lundell T."/>
            <person name="Morin E."/>
            <person name="Murat C."/>
            <person name="Riley R."/>
            <person name="Ohm R."/>
            <person name="Sun H."/>
            <person name="Tunlid A."/>
            <person name="Henrissat B."/>
            <person name="Grigoriev I.V."/>
            <person name="Hibbett D.S."/>
            <person name="Martin F."/>
        </authorList>
    </citation>
    <scope>NUCLEOTIDE SEQUENCE [LARGE SCALE GENOMIC DNA]</scope>
    <source>
        <strain evidence="4">h7</strain>
    </source>
</reference>
<reference evidence="3 4" key="1">
    <citation type="submission" date="2014-04" db="EMBL/GenBank/DDBJ databases">
        <authorList>
            <consortium name="DOE Joint Genome Institute"/>
            <person name="Kuo A."/>
            <person name="Gay G."/>
            <person name="Dore J."/>
            <person name="Kohler A."/>
            <person name="Nagy L.G."/>
            <person name="Floudas D."/>
            <person name="Copeland A."/>
            <person name="Barry K.W."/>
            <person name="Cichocki N."/>
            <person name="Veneault-Fourrey C."/>
            <person name="LaButti K."/>
            <person name="Lindquist E.A."/>
            <person name="Lipzen A."/>
            <person name="Lundell T."/>
            <person name="Morin E."/>
            <person name="Murat C."/>
            <person name="Sun H."/>
            <person name="Tunlid A."/>
            <person name="Henrissat B."/>
            <person name="Grigoriev I.V."/>
            <person name="Hibbett D.S."/>
            <person name="Martin F."/>
            <person name="Nordberg H.P."/>
            <person name="Cantor M.N."/>
            <person name="Hua S.X."/>
        </authorList>
    </citation>
    <scope>NUCLEOTIDE SEQUENCE [LARGE SCALE GENOMIC DNA]</scope>
    <source>
        <strain evidence="4">h7</strain>
    </source>
</reference>
<dbReference type="EMBL" id="KN831770">
    <property type="protein sequence ID" value="KIM46830.1"/>
    <property type="molecule type" value="Genomic_DNA"/>
</dbReference>
<feature type="region of interest" description="Disordered" evidence="1">
    <location>
        <begin position="292"/>
        <end position="339"/>
    </location>
</feature>
<feature type="region of interest" description="Disordered" evidence="1">
    <location>
        <begin position="563"/>
        <end position="583"/>
    </location>
</feature>
<evidence type="ECO:0000313" key="4">
    <source>
        <dbReference type="Proteomes" id="UP000053424"/>
    </source>
</evidence>
<dbReference type="Gene3D" id="3.30.710.10">
    <property type="entry name" value="Potassium Channel Kv1.1, Chain A"/>
    <property type="match status" value="1"/>
</dbReference>
<feature type="domain" description="BTB" evidence="2">
    <location>
        <begin position="466"/>
        <end position="569"/>
    </location>
</feature>
<dbReference type="AlphaFoldDB" id="A0A0C3CDH7"/>
<evidence type="ECO:0000259" key="2">
    <source>
        <dbReference type="SMART" id="SM00225"/>
    </source>
</evidence>
<accession>A0A0C3CDH7</accession>
<organism evidence="3 4">
    <name type="scientific">Hebeloma cylindrosporum</name>
    <dbReference type="NCBI Taxonomy" id="76867"/>
    <lineage>
        <taxon>Eukaryota</taxon>
        <taxon>Fungi</taxon>
        <taxon>Dikarya</taxon>
        <taxon>Basidiomycota</taxon>
        <taxon>Agaricomycotina</taxon>
        <taxon>Agaricomycetes</taxon>
        <taxon>Agaricomycetidae</taxon>
        <taxon>Agaricales</taxon>
        <taxon>Agaricineae</taxon>
        <taxon>Hymenogastraceae</taxon>
        <taxon>Hebeloma</taxon>
    </lineage>
</organism>
<sequence length="621" mass="69263">MESSVNDANPEKDNEIYARLLRQKKRGYALYIPEPNQRLPIAYQRIGVSVGDVGIITADGGFSFLFNICAPHNDPINPRVLPEDFSPLYPPLTEMDITKFPRFKSGSYMASSSMVKKDSSESDTRGLHFETSASEGAVLTMPEGATSLNLENDIAFSNYLAANLEKWYEFVYRVRGKSIGNGELRLVTGCDKTSAWGIATVSGMSQHSLKFKALDTADTANSSTTVYTWECSGMVEVRVGPDNSDIEALRRDGTDDHPLDMTTLCNQCLFVRTMNPKLEEEDWEKLMQNLGRSTVNDPNTPAGMNLYPLLRSRPSGSSAESSSQPGSHQGTTGTQGYAMGKQSGITISTMPKSFVPYHPSNDLNRQLLLKFPGCRMVITKDQDWLSALREDEEMISDPKELLERVLASHNVRIENGVLLLDRKKQEMPEMRRPISSEFISRLVEQMRTEDKARTLVHHQQYYISGGDLFIIVEQTLFRVHSQLFRDSDWFSNKLSASPGGRPQGFDDSTAIILDGLSPGDFAKFLGFFYTPSSVSEIPDKDQKVILALLDRWSFPKVKDSEIKQLEDKAPPPRKGVKRDYGAKSYPNALSGLSLTGIAGTGKSTYHRDFEGSSDQHRKPQP</sequence>
<dbReference type="Proteomes" id="UP000053424">
    <property type="component" value="Unassembled WGS sequence"/>
</dbReference>
<dbReference type="SMART" id="SM00225">
    <property type="entry name" value="BTB"/>
    <property type="match status" value="1"/>
</dbReference>